<dbReference type="Proteomes" id="UP000036987">
    <property type="component" value="Unassembled WGS sequence"/>
</dbReference>
<dbReference type="GO" id="GO:0035251">
    <property type="term" value="F:UDP-glucosyltransferase activity"/>
    <property type="evidence" value="ECO:0000318"/>
    <property type="project" value="GO_Central"/>
</dbReference>
<organism evidence="2 3">
    <name type="scientific">Zostera marina</name>
    <name type="common">Eelgrass</name>
    <dbReference type="NCBI Taxonomy" id="29655"/>
    <lineage>
        <taxon>Eukaryota</taxon>
        <taxon>Viridiplantae</taxon>
        <taxon>Streptophyta</taxon>
        <taxon>Embryophyta</taxon>
        <taxon>Tracheophyta</taxon>
        <taxon>Spermatophyta</taxon>
        <taxon>Magnoliopsida</taxon>
        <taxon>Liliopsida</taxon>
        <taxon>Zosteraceae</taxon>
        <taxon>Zostera</taxon>
    </lineage>
</organism>
<evidence type="ECO:0000256" key="1">
    <source>
        <dbReference type="ARBA" id="ARBA00022679"/>
    </source>
</evidence>
<dbReference type="Pfam" id="PF00201">
    <property type="entry name" value="UDPGT"/>
    <property type="match status" value="1"/>
</dbReference>
<reference evidence="3" key="1">
    <citation type="journal article" date="2016" name="Nature">
        <title>The genome of the seagrass Zostera marina reveals angiosperm adaptation to the sea.</title>
        <authorList>
            <person name="Olsen J.L."/>
            <person name="Rouze P."/>
            <person name="Verhelst B."/>
            <person name="Lin Y.-C."/>
            <person name="Bayer T."/>
            <person name="Collen J."/>
            <person name="Dattolo E."/>
            <person name="De Paoli E."/>
            <person name="Dittami S."/>
            <person name="Maumus F."/>
            <person name="Michel G."/>
            <person name="Kersting A."/>
            <person name="Lauritano C."/>
            <person name="Lohaus R."/>
            <person name="Toepel M."/>
            <person name="Tonon T."/>
            <person name="Vanneste K."/>
            <person name="Amirebrahimi M."/>
            <person name="Brakel J."/>
            <person name="Bostroem C."/>
            <person name="Chovatia M."/>
            <person name="Grimwood J."/>
            <person name="Jenkins J.W."/>
            <person name="Jueterbock A."/>
            <person name="Mraz A."/>
            <person name="Stam W.T."/>
            <person name="Tice H."/>
            <person name="Bornberg-Bauer E."/>
            <person name="Green P.J."/>
            <person name="Pearson G.A."/>
            <person name="Procaccini G."/>
            <person name="Duarte C.M."/>
            <person name="Schmutz J."/>
            <person name="Reusch T.B.H."/>
            <person name="Van de Peer Y."/>
        </authorList>
    </citation>
    <scope>NUCLEOTIDE SEQUENCE [LARGE SCALE GENOMIC DNA]</scope>
    <source>
        <strain evidence="3">cv. Finnish</strain>
    </source>
</reference>
<evidence type="ECO:0000313" key="2">
    <source>
        <dbReference type="EMBL" id="KMZ66731.1"/>
    </source>
</evidence>
<comment type="caution">
    <text evidence="2">The sequence shown here is derived from an EMBL/GenBank/DDBJ whole genome shotgun (WGS) entry which is preliminary data.</text>
</comment>
<dbReference type="FunFam" id="3.40.50.2000:FF:000020">
    <property type="entry name" value="Glycosyltransferase"/>
    <property type="match status" value="1"/>
</dbReference>
<name>A0A0K9PCP6_ZOSMR</name>
<dbReference type="EMBL" id="LFYR01000958">
    <property type="protein sequence ID" value="KMZ66731.1"/>
    <property type="molecule type" value="Genomic_DNA"/>
</dbReference>
<dbReference type="PANTHER" id="PTHR48048:SF89">
    <property type="entry name" value="GLYCOSYLTRANSFERASE"/>
    <property type="match status" value="1"/>
</dbReference>
<dbReference type="InterPro" id="IPR050481">
    <property type="entry name" value="UDP-glycosyltransf_plant"/>
</dbReference>
<dbReference type="CDD" id="cd03784">
    <property type="entry name" value="GT1_Gtf-like"/>
    <property type="match status" value="1"/>
</dbReference>
<dbReference type="STRING" id="29655.A0A0K9PCP6"/>
<dbReference type="PANTHER" id="PTHR48048">
    <property type="entry name" value="GLYCOSYLTRANSFERASE"/>
    <property type="match status" value="1"/>
</dbReference>
<dbReference type="InterPro" id="IPR002213">
    <property type="entry name" value="UDP_glucos_trans"/>
</dbReference>
<dbReference type="OMA" id="TTQSHEA"/>
<keyword evidence="1 2" id="KW-0808">Transferase</keyword>
<protein>
    <submittedName>
        <fullName evidence="2">Flavonoid glucosyltransferase, family GT1</fullName>
    </submittedName>
</protein>
<dbReference type="Gene3D" id="3.40.50.2000">
    <property type="entry name" value="Glycogen Phosphorylase B"/>
    <property type="match status" value="2"/>
</dbReference>
<dbReference type="SUPFAM" id="SSF53756">
    <property type="entry name" value="UDP-Glycosyltransferase/glycogen phosphorylase"/>
    <property type="match status" value="1"/>
</dbReference>
<proteinExistence type="predicted"/>
<gene>
    <name evidence="2" type="ORF">ZOSMA_28G00910</name>
</gene>
<dbReference type="OrthoDB" id="5835829at2759"/>
<sequence>MNRRSSMGEEKKNRENVILYPSPGFGHLLPMVELARVLIGRYQDLLNVTILVLSLPFDTGSTESFVSSVIAANPLISFHFLPPVDLSHLHNPRFDDSFFGIIELSKLNVLSFLSSLRPTPLALVVDFFCTHSADIATQLGFPSYIFFTCCASVLVTFLHFPKTIHNTTRSLKDMGKTSLIHFPGIVPIPVDHIPIPWTDREDRVYKTFLKISARMAEVDGILINTFDSLESKSIQSLPATGAFARTIYPVGPLIMSERGKDKGGDDHYFEWLDMQPTGSVVFLCFGTMGTFSPDQLKEIATGLERSKQRFLWVVKNPPHLSDTKKESTTHLLADPSLDLLFPDGFLERTKDKGLVVKSWVRQVAVLRHEAIGCFVTHLGWNSVLEAICAGVRMIGWPLYAEQRLNKLFVVDEMKLAIAMEGYNKELVTAAEVERTVGKMMMMEKSEAVDGVKERCSAMKLAAESTLGDGGDSMLALDELVRTWGIQK</sequence>
<dbReference type="AlphaFoldDB" id="A0A0K9PCP6"/>
<evidence type="ECO:0000313" key="3">
    <source>
        <dbReference type="Proteomes" id="UP000036987"/>
    </source>
</evidence>
<keyword evidence="3" id="KW-1185">Reference proteome</keyword>
<accession>A0A0K9PCP6</accession>